<protein>
    <recommendedName>
        <fullName evidence="5">FYVE-type domain-containing protein</fullName>
    </recommendedName>
</protein>
<organism evidence="3 4">
    <name type="scientific">Achlya hypogyna</name>
    <name type="common">Oomycete</name>
    <name type="synonym">Protoachlya hypogyna</name>
    <dbReference type="NCBI Taxonomy" id="1202772"/>
    <lineage>
        <taxon>Eukaryota</taxon>
        <taxon>Sar</taxon>
        <taxon>Stramenopiles</taxon>
        <taxon>Oomycota</taxon>
        <taxon>Saprolegniomycetes</taxon>
        <taxon>Saprolegniales</taxon>
        <taxon>Achlyaceae</taxon>
        <taxon>Achlya</taxon>
    </lineage>
</organism>
<comment type="caution">
    <text evidence="3">The sequence shown here is derived from an EMBL/GenBank/DDBJ whole genome shotgun (WGS) entry which is preliminary data.</text>
</comment>
<keyword evidence="4" id="KW-1185">Reference proteome</keyword>
<proteinExistence type="predicted"/>
<dbReference type="InterPro" id="IPR011011">
    <property type="entry name" value="Znf_FYVE_PHD"/>
</dbReference>
<dbReference type="EMBL" id="JNBR01000569">
    <property type="protein sequence ID" value="OQR90909.1"/>
    <property type="molecule type" value="Genomic_DNA"/>
</dbReference>
<feature type="region of interest" description="Disordered" evidence="2">
    <location>
        <begin position="426"/>
        <end position="447"/>
    </location>
</feature>
<dbReference type="PANTHER" id="PTHR13510">
    <property type="entry name" value="FYVE-FINGER-CONTAINING RAB5 EFFECTOR PROTEIN RABENOSYN-5-RELATED"/>
    <property type="match status" value="1"/>
</dbReference>
<feature type="coiled-coil region" evidence="1">
    <location>
        <begin position="528"/>
        <end position="570"/>
    </location>
</feature>
<dbReference type="Proteomes" id="UP000243579">
    <property type="component" value="Unassembled WGS sequence"/>
</dbReference>
<dbReference type="PANTHER" id="PTHR13510:SF44">
    <property type="entry name" value="RABENOSYN-5"/>
    <property type="match status" value="1"/>
</dbReference>
<gene>
    <name evidence="3" type="ORF">ACHHYP_05147</name>
</gene>
<evidence type="ECO:0008006" key="5">
    <source>
        <dbReference type="Google" id="ProtNLM"/>
    </source>
</evidence>
<name>A0A1V9YYM7_ACHHY</name>
<dbReference type="InterPro" id="IPR023393">
    <property type="entry name" value="START-like_dom_sf"/>
</dbReference>
<reference evidence="3 4" key="1">
    <citation type="journal article" date="2014" name="Genome Biol. Evol.">
        <title>The secreted proteins of Achlya hypogyna and Thraustotheca clavata identify the ancestral oomycete secretome and reveal gene acquisitions by horizontal gene transfer.</title>
        <authorList>
            <person name="Misner I."/>
            <person name="Blouin N."/>
            <person name="Leonard G."/>
            <person name="Richards T.A."/>
            <person name="Lane C.E."/>
        </authorList>
    </citation>
    <scope>NUCLEOTIDE SEQUENCE [LARGE SCALE GENOMIC DNA]</scope>
    <source>
        <strain evidence="3 4">ATCC 48635</strain>
    </source>
</reference>
<evidence type="ECO:0000256" key="1">
    <source>
        <dbReference type="SAM" id="Coils"/>
    </source>
</evidence>
<feature type="region of interest" description="Disordered" evidence="2">
    <location>
        <begin position="819"/>
        <end position="838"/>
    </location>
</feature>
<sequence length="874" mass="96031">MRVLGLPKKLFGDNSSTSAGTAPLKDPSVPASLVMPIVAPVAATTFPSPEQRAQLQTMGKQSCTSLKRLAFSMSTQRESWERLETDNNMEMYYLKDSDDYDATIHVCGIAHVHASMEEFAAAMRLPAQKSYSPIAPSSTGPRTLANELLAAETLVTVDDHTSIQWLGMKCPENMLHRDFVVLQRVDTFADGDLHGHIISMHSMDFPGAPPQFDQVGVPSPPEAYRFVRGGMYRSGFVIMEDSGRSGVLDVFALFKVDFKGDKQLKQSRATLQQWFRFLGDLNQHYLSAKLVAKGAPRIRHAPAPNAKSKARRCESCTQPFKFQLQFRAPVRDQCLMCGAIICGACKIDFKATTGMQVFCIPCLDKWNPDPTTSIKFIQPTNLPGQSPSPVAEHRTSPAAKPIDALHNIIAPGEPILRSEMVEPMPRRRSVGQDTRSDASWPSRVERSCSVPDPIWPPPSIAAMETVHLDSLDYRVSLYGRFSISTASKADLEARLEWIAASTHAMDATVAALTQEGKLRRAMQVMHEKKALKDEALQVQAALDELAETSGESLEAKAKRLQAALTELAHDAGGGDLRSKRDRLLRRATLKSELKAAQEALQKKQPVTRRDLNGSLLFNPEIFVLDGQMDVLRGELHHCVAQLSAAQKRGDQEAIENLTAQRFEIKEKMSAIQDELVQLGAPSVGNRSTIAARRSTIVLGDNTATAPEREEEFASDLDAGRRAETLLHSPVSELPTIPTEAIAADTTVTTTPEPSVPSTPPRVKVAAHGLVVLDDFVPLDDEDDDDDDENAVVQDNVEHLMEPEVAVALYDDDTIAKDCPVELGTGHSDTTSEDDDEANQSLMSDRCIRLYTLTNRRLDLTDGSFDFEGVKTFAL</sequence>
<dbReference type="OrthoDB" id="74828at2759"/>
<dbReference type="Gene3D" id="3.30.530.20">
    <property type="match status" value="1"/>
</dbReference>
<dbReference type="SUPFAM" id="SSF57903">
    <property type="entry name" value="FYVE/PHD zinc finger"/>
    <property type="match status" value="1"/>
</dbReference>
<keyword evidence="1" id="KW-0175">Coiled coil</keyword>
<evidence type="ECO:0000313" key="3">
    <source>
        <dbReference type="EMBL" id="OQR90909.1"/>
    </source>
</evidence>
<dbReference type="InterPro" id="IPR052727">
    <property type="entry name" value="Rab4/Rab5_effector"/>
</dbReference>
<accession>A0A1V9YYM7</accession>
<evidence type="ECO:0000256" key="2">
    <source>
        <dbReference type="SAM" id="MobiDB-lite"/>
    </source>
</evidence>
<dbReference type="CDD" id="cd00065">
    <property type="entry name" value="FYVE_like_SF"/>
    <property type="match status" value="1"/>
</dbReference>
<dbReference type="AlphaFoldDB" id="A0A1V9YYM7"/>
<dbReference type="SUPFAM" id="SSF55961">
    <property type="entry name" value="Bet v1-like"/>
    <property type="match status" value="1"/>
</dbReference>
<evidence type="ECO:0000313" key="4">
    <source>
        <dbReference type="Proteomes" id="UP000243579"/>
    </source>
</evidence>